<reference evidence="3 4" key="1">
    <citation type="submission" date="2023-07" db="EMBL/GenBank/DDBJ databases">
        <title>Description of novel actinomycetes strains, isolated from tidal flat sediment.</title>
        <authorList>
            <person name="Lu C."/>
        </authorList>
    </citation>
    <scope>NUCLEOTIDE SEQUENCE [LARGE SCALE GENOMIC DNA]</scope>
    <source>
        <strain evidence="3 4">SYSU T00b441</strain>
    </source>
</reference>
<evidence type="ECO:0000256" key="1">
    <source>
        <dbReference type="SAM" id="SignalP"/>
    </source>
</evidence>
<feature type="signal peptide" evidence="1">
    <location>
        <begin position="1"/>
        <end position="20"/>
    </location>
</feature>
<name>A0ABT9DCG2_9CELL</name>
<dbReference type="Pfam" id="PF10647">
    <property type="entry name" value="Gmad1"/>
    <property type="match status" value="1"/>
</dbReference>
<feature type="domain" description="GerMN" evidence="2">
    <location>
        <begin position="200"/>
        <end position="293"/>
    </location>
</feature>
<dbReference type="InterPro" id="IPR018910">
    <property type="entry name" value="LpqB_C"/>
</dbReference>
<proteinExistence type="predicted"/>
<dbReference type="SUPFAM" id="SSF69304">
    <property type="entry name" value="Tricorn protease N-terminal domain"/>
    <property type="match status" value="1"/>
</dbReference>
<keyword evidence="1" id="KW-0732">Signal</keyword>
<dbReference type="InterPro" id="IPR019606">
    <property type="entry name" value="GerMN"/>
</dbReference>
<feature type="chain" id="PRO_5045527430" evidence="1">
    <location>
        <begin position="21"/>
        <end position="559"/>
    </location>
</feature>
<dbReference type="RefSeq" id="WP_304602282.1">
    <property type="nucleotide sequence ID" value="NZ_JAUQYO010000001.1"/>
</dbReference>
<dbReference type="Proteomes" id="UP001232536">
    <property type="component" value="Unassembled WGS sequence"/>
</dbReference>
<dbReference type="PROSITE" id="PS51257">
    <property type="entry name" value="PROKAR_LIPOPROTEIN"/>
    <property type="match status" value="1"/>
</dbReference>
<evidence type="ECO:0000259" key="2">
    <source>
        <dbReference type="SMART" id="SM00909"/>
    </source>
</evidence>
<sequence length="559" mass="57540">MRHRLWALALACAVSLAGCAAIPTSGPIQTGDVALNDPGPPIPVAMEPPRDGTPETIVYGFLAASAAGLSDQFVGARKYLTYQAASTWVPTSQLLVYPSTGKLTVDPESDGKVVVRVPVQGSLDDAGVYTEAPPGGEQELAMELTQNVDGQWRISSLQNVVVMSSIDFTTYYRQVPVYFASKDATHLVPDVRWVPASGAASAAARALLAGPSPWLRDAVVSGAPEGTRLGSAGVEIGADQTATVDLSAAAGTANADQRNLLIAQLTATLSGLPAVVSSVEVSAGGGKPWEATGRTDMVRNPEPDTGPYVIAGNALQVLDGDKLTPVEGVAPLPVGAADPALSQDGEVRVVVVDGTRLLRLPADGSPPVQILAGPNLLSPSIDRFDWIWTARSDQPGLVAVSASGDAVPVSADWLAGSQVISIAVARSGSRIAVVHQGDDGRPVIDVAAILRDGSGRPQRLGPTFQVGQSMNGASQVEWMDESTLAVLGLSGSLVVPTTHMVPVGGQTDPLPLVDGTVTIAAGRGARALYLADSDGQLLWRQGAAWVPVASGVQDPVFPG</sequence>
<dbReference type="EMBL" id="JAUQYP010000002">
    <property type="protein sequence ID" value="MDO8108590.1"/>
    <property type="molecule type" value="Genomic_DNA"/>
</dbReference>
<dbReference type="Pfam" id="PF10646">
    <property type="entry name" value="Germane"/>
    <property type="match status" value="1"/>
</dbReference>
<dbReference type="Pfam" id="PF25976">
    <property type="entry name" value="LpqB_N"/>
    <property type="match status" value="1"/>
</dbReference>
<dbReference type="SMART" id="SM00909">
    <property type="entry name" value="Germane"/>
    <property type="match status" value="1"/>
</dbReference>
<gene>
    <name evidence="3" type="ORF">Q6348_15435</name>
</gene>
<dbReference type="InterPro" id="IPR059026">
    <property type="entry name" value="LpqB_N"/>
</dbReference>
<comment type="caution">
    <text evidence="3">The sequence shown here is derived from an EMBL/GenBank/DDBJ whole genome shotgun (WGS) entry which is preliminary data.</text>
</comment>
<evidence type="ECO:0000313" key="3">
    <source>
        <dbReference type="EMBL" id="MDO8108590.1"/>
    </source>
</evidence>
<organism evidence="3 4">
    <name type="scientific">Actinotalea lenta</name>
    <dbReference type="NCBI Taxonomy" id="3064654"/>
    <lineage>
        <taxon>Bacteria</taxon>
        <taxon>Bacillati</taxon>
        <taxon>Actinomycetota</taxon>
        <taxon>Actinomycetes</taxon>
        <taxon>Micrococcales</taxon>
        <taxon>Cellulomonadaceae</taxon>
        <taxon>Actinotalea</taxon>
    </lineage>
</organism>
<keyword evidence="4" id="KW-1185">Reference proteome</keyword>
<evidence type="ECO:0000313" key="4">
    <source>
        <dbReference type="Proteomes" id="UP001232536"/>
    </source>
</evidence>
<protein>
    <submittedName>
        <fullName evidence="3">LpqB family beta-propeller domain-containing protein</fullName>
    </submittedName>
</protein>
<accession>A0ABT9DCG2</accession>